<sequence length="440" mass="48511">MDQQDGPSPTDIVKRTTKRIRRAASTEIELEPTDNVRGETVGGEGVKALLVRVLEELKDLKNASVEQQKVLELQERMSGEVGALKGKITGQSDTILSQTNQISKQGQLIRELQTQLNELKEEFSRETKEARAELQNTKEELMHVWEQLEAIKSAATSAQSSPQATYADIARTPPLSQPTNIRSLSSMRTTPSSFTDILHCTVDTSRVIEQDKHKAKVGEIRQAIEADLRAKEGHEKWRCAAAVKDARNPNRIKVICRDEAELQLVKAAAEKTLVPGTRVMRDQLYPVKVDNANRTAVLDGEGNVLPGAAEGLGAEDNVTIAKVSWLSNRNLGKAYGSMVIYVTKGSDAKRLIDGQYFDLAGESAYTNVFEPRVGPVQCFKCQEMGHKAFSCKKPQTCGRCAQQGHDHKQCQAVEPKCVPCGGPHESFSPNCRVRNPPRDA</sequence>
<dbReference type="InterPro" id="IPR036875">
    <property type="entry name" value="Znf_CCHC_sf"/>
</dbReference>
<reference evidence="5 6" key="1">
    <citation type="journal article" date="2016" name="PLoS Pathog.">
        <title>Biosynthesis of antibiotic leucinostatins in bio-control fungus Purpureocillium lilacinum and their inhibition on phytophthora revealed by genome mining.</title>
        <authorList>
            <person name="Wang G."/>
            <person name="Liu Z."/>
            <person name="Lin R."/>
            <person name="Li E."/>
            <person name="Mao Z."/>
            <person name="Ling J."/>
            <person name="Yang Y."/>
            <person name="Yin W.B."/>
            <person name="Xie B."/>
        </authorList>
    </citation>
    <scope>NUCLEOTIDE SEQUENCE [LARGE SCALE GENOMIC DNA]</scope>
    <source>
        <strain evidence="5">170</strain>
    </source>
</reference>
<keyword evidence="1" id="KW-0479">Metal-binding</keyword>
<feature type="domain" description="CCHC-type" evidence="4">
    <location>
        <begin position="378"/>
        <end position="393"/>
    </location>
</feature>
<evidence type="ECO:0000256" key="3">
    <source>
        <dbReference type="SAM" id="MobiDB-lite"/>
    </source>
</evidence>
<keyword evidence="1" id="KW-0862">Zinc</keyword>
<dbReference type="KEGG" id="pchm:VFPPC_12259"/>
<feature type="region of interest" description="Disordered" evidence="3">
    <location>
        <begin position="1"/>
        <end position="26"/>
    </location>
</feature>
<protein>
    <submittedName>
        <fullName evidence="5">Reverse transcriptase</fullName>
    </submittedName>
</protein>
<keyword evidence="6" id="KW-1185">Reference proteome</keyword>
<dbReference type="AlphaFoldDB" id="A0A179EWQ3"/>
<dbReference type="EMBL" id="LSBJ02000019">
    <property type="protein sequence ID" value="OAQ57450.1"/>
    <property type="molecule type" value="Genomic_DNA"/>
</dbReference>
<evidence type="ECO:0000256" key="1">
    <source>
        <dbReference type="PROSITE-ProRule" id="PRU00047"/>
    </source>
</evidence>
<keyword evidence="5" id="KW-0808">Transferase</keyword>
<dbReference type="PROSITE" id="PS50158">
    <property type="entry name" value="ZF_CCHC"/>
    <property type="match status" value="1"/>
</dbReference>
<evidence type="ECO:0000259" key="4">
    <source>
        <dbReference type="PROSITE" id="PS50158"/>
    </source>
</evidence>
<keyword evidence="1" id="KW-0863">Zinc-finger</keyword>
<gene>
    <name evidence="5" type="ORF">VFPPC_12259</name>
</gene>
<dbReference type="GO" id="GO:0003676">
    <property type="term" value="F:nucleic acid binding"/>
    <property type="evidence" value="ECO:0007669"/>
    <property type="project" value="InterPro"/>
</dbReference>
<keyword evidence="5" id="KW-0548">Nucleotidyltransferase</keyword>
<dbReference type="Gene3D" id="4.10.60.10">
    <property type="entry name" value="Zinc finger, CCHC-type"/>
    <property type="match status" value="1"/>
</dbReference>
<evidence type="ECO:0000313" key="6">
    <source>
        <dbReference type="Proteomes" id="UP000078397"/>
    </source>
</evidence>
<proteinExistence type="predicted"/>
<feature type="coiled-coil region" evidence="2">
    <location>
        <begin position="102"/>
        <end position="140"/>
    </location>
</feature>
<dbReference type="OrthoDB" id="5147020at2759"/>
<dbReference type="SUPFAM" id="SSF57756">
    <property type="entry name" value="Retrovirus zinc finger-like domains"/>
    <property type="match status" value="1"/>
</dbReference>
<evidence type="ECO:0000256" key="2">
    <source>
        <dbReference type="SAM" id="Coils"/>
    </source>
</evidence>
<dbReference type="SMART" id="SM00343">
    <property type="entry name" value="ZnF_C2HC"/>
    <property type="match status" value="2"/>
</dbReference>
<dbReference type="InterPro" id="IPR001878">
    <property type="entry name" value="Znf_CCHC"/>
</dbReference>
<comment type="caution">
    <text evidence="5">The sequence shown here is derived from an EMBL/GenBank/DDBJ whole genome shotgun (WGS) entry which is preliminary data.</text>
</comment>
<dbReference type="GO" id="GO:0003964">
    <property type="term" value="F:RNA-directed DNA polymerase activity"/>
    <property type="evidence" value="ECO:0007669"/>
    <property type="project" value="UniProtKB-KW"/>
</dbReference>
<keyword evidence="5" id="KW-0695">RNA-directed DNA polymerase</keyword>
<dbReference type="RefSeq" id="XP_018135772.1">
    <property type="nucleotide sequence ID" value="XM_018290191.1"/>
</dbReference>
<evidence type="ECO:0000313" key="5">
    <source>
        <dbReference type="EMBL" id="OAQ57450.1"/>
    </source>
</evidence>
<dbReference type="STRING" id="1380566.A0A179EWQ3"/>
<name>A0A179EWQ3_METCM</name>
<keyword evidence="2" id="KW-0175">Coiled coil</keyword>
<organism evidence="5 6">
    <name type="scientific">Pochonia chlamydosporia 170</name>
    <dbReference type="NCBI Taxonomy" id="1380566"/>
    <lineage>
        <taxon>Eukaryota</taxon>
        <taxon>Fungi</taxon>
        <taxon>Dikarya</taxon>
        <taxon>Ascomycota</taxon>
        <taxon>Pezizomycotina</taxon>
        <taxon>Sordariomycetes</taxon>
        <taxon>Hypocreomycetidae</taxon>
        <taxon>Hypocreales</taxon>
        <taxon>Clavicipitaceae</taxon>
        <taxon>Pochonia</taxon>
    </lineage>
</organism>
<accession>A0A179EWQ3</accession>
<dbReference type="Proteomes" id="UP000078397">
    <property type="component" value="Unassembled WGS sequence"/>
</dbReference>
<dbReference type="GeneID" id="28854185"/>
<dbReference type="GO" id="GO:0008270">
    <property type="term" value="F:zinc ion binding"/>
    <property type="evidence" value="ECO:0007669"/>
    <property type="project" value="UniProtKB-KW"/>
</dbReference>